<protein>
    <submittedName>
        <fullName evidence="2">Uncharacterized protein</fullName>
    </submittedName>
</protein>
<dbReference type="EMBL" id="BQKI01000086">
    <property type="protein sequence ID" value="GJN34893.1"/>
    <property type="molecule type" value="Genomic_DNA"/>
</dbReference>
<dbReference type="AlphaFoldDB" id="A0AAV5FJ21"/>
<sequence>MRGEPGASPIPDDPWTREVEGDLAESSEQGANRRFEIGDPQKSLSHLSNCPLQRCATPGNIVTIALVEAEIQEQGKRAQADKGEEQIEEFFGQLWAIPLSPPRVRVPAAIASTLGWVRKDLVRNLTFSPADFHPARTSDKWRGEVKQINLATRAKQKRELGSYAEAVKRSRMAEQGGARGFQKKQFQHQ</sequence>
<feature type="region of interest" description="Disordered" evidence="1">
    <location>
        <begin position="169"/>
        <end position="189"/>
    </location>
</feature>
<keyword evidence="3" id="KW-1185">Reference proteome</keyword>
<reference evidence="2" key="2">
    <citation type="submission" date="2021-12" db="EMBL/GenBank/DDBJ databases">
        <title>Resequencing data analysis of finger millet.</title>
        <authorList>
            <person name="Hatakeyama M."/>
            <person name="Aluri S."/>
            <person name="Balachadran M.T."/>
            <person name="Sivarajan S.R."/>
            <person name="Poveda L."/>
            <person name="Shimizu-Inatsugi R."/>
            <person name="Schlapbach R."/>
            <person name="Sreeman S.M."/>
            <person name="Shimizu K.K."/>
        </authorList>
    </citation>
    <scope>NUCLEOTIDE SEQUENCE</scope>
</reference>
<gene>
    <name evidence="2" type="primary">gb23598</name>
    <name evidence="2" type="ORF">PR202_gb23598</name>
</gene>
<dbReference type="Proteomes" id="UP001054889">
    <property type="component" value="Unassembled WGS sequence"/>
</dbReference>
<evidence type="ECO:0000256" key="1">
    <source>
        <dbReference type="SAM" id="MobiDB-lite"/>
    </source>
</evidence>
<feature type="region of interest" description="Disordered" evidence="1">
    <location>
        <begin position="1"/>
        <end position="40"/>
    </location>
</feature>
<comment type="caution">
    <text evidence="2">The sequence shown here is derived from an EMBL/GenBank/DDBJ whole genome shotgun (WGS) entry which is preliminary data.</text>
</comment>
<evidence type="ECO:0000313" key="3">
    <source>
        <dbReference type="Proteomes" id="UP001054889"/>
    </source>
</evidence>
<evidence type="ECO:0000313" key="2">
    <source>
        <dbReference type="EMBL" id="GJN34893.1"/>
    </source>
</evidence>
<reference evidence="2" key="1">
    <citation type="journal article" date="2018" name="DNA Res.">
        <title>Multiple hybrid de novo genome assembly of finger millet, an orphan allotetraploid crop.</title>
        <authorList>
            <person name="Hatakeyama M."/>
            <person name="Aluri S."/>
            <person name="Balachadran M.T."/>
            <person name="Sivarajan S.R."/>
            <person name="Patrignani A."/>
            <person name="Gruter S."/>
            <person name="Poveda L."/>
            <person name="Shimizu-Inatsugi R."/>
            <person name="Baeten J."/>
            <person name="Francoijs K.J."/>
            <person name="Nataraja K.N."/>
            <person name="Reddy Y.A.N."/>
            <person name="Phadnis S."/>
            <person name="Ravikumar R.L."/>
            <person name="Schlapbach R."/>
            <person name="Sreeman S.M."/>
            <person name="Shimizu K.K."/>
        </authorList>
    </citation>
    <scope>NUCLEOTIDE SEQUENCE</scope>
</reference>
<proteinExistence type="predicted"/>
<name>A0AAV5FJ21_ELECO</name>
<accession>A0AAV5FJ21</accession>
<organism evidence="2 3">
    <name type="scientific">Eleusine coracana subsp. coracana</name>
    <dbReference type="NCBI Taxonomy" id="191504"/>
    <lineage>
        <taxon>Eukaryota</taxon>
        <taxon>Viridiplantae</taxon>
        <taxon>Streptophyta</taxon>
        <taxon>Embryophyta</taxon>
        <taxon>Tracheophyta</taxon>
        <taxon>Spermatophyta</taxon>
        <taxon>Magnoliopsida</taxon>
        <taxon>Liliopsida</taxon>
        <taxon>Poales</taxon>
        <taxon>Poaceae</taxon>
        <taxon>PACMAD clade</taxon>
        <taxon>Chloridoideae</taxon>
        <taxon>Cynodonteae</taxon>
        <taxon>Eleusininae</taxon>
        <taxon>Eleusine</taxon>
    </lineage>
</organism>